<dbReference type="Proteomes" id="UP001162162">
    <property type="component" value="Unassembled WGS sequence"/>
</dbReference>
<dbReference type="InterPro" id="IPR050304">
    <property type="entry name" value="MT-severing_AAA_ATPase"/>
</dbReference>
<dbReference type="GO" id="GO:0016887">
    <property type="term" value="F:ATP hydrolysis activity"/>
    <property type="evidence" value="ECO:0007669"/>
    <property type="project" value="TreeGrafter"/>
</dbReference>
<evidence type="ECO:0000313" key="2">
    <source>
        <dbReference type="EMBL" id="KAJ8962147.1"/>
    </source>
</evidence>
<keyword evidence="3" id="KW-1185">Reference proteome</keyword>
<comment type="similarity">
    <text evidence="1">Belongs to the AAA ATPase family.</text>
</comment>
<dbReference type="InterPro" id="IPR027417">
    <property type="entry name" value="P-loop_NTPase"/>
</dbReference>
<evidence type="ECO:0000256" key="1">
    <source>
        <dbReference type="ARBA" id="ARBA00006914"/>
    </source>
</evidence>
<sequence length="337" mass="38867">MNVTEKDCFNLSIYQQTLFQDINGDSCKVADIQRKCTAQILKAACNSLNNSSTCDLLDRKLSKYSASIYSNNKSIYDNHLKNLLSRANTSVPQNIKSNLDNLSAMEFVKAFPCSLTKKNSCDKSELPSHHEFDEFLEAFRDQRRKVTKHQSSQLNYFKEKQPFKNESSSRNIEARYSETSKEGNYKKENFFRTARDELQIQNIKKYGNTSGQQSSLSNNTVVPKRKLGTRRNINSKFISPLLSNNDSNDDLKSDEWPSDFDERLKNIEPRMVELIKSEIMDCGPNIHWNDIAGLEFAKTSIQEAVVWPLLRPDIFTGLRRPPKGNTLVWTAWNWKKH</sequence>
<dbReference type="AlphaFoldDB" id="A0AAV8ZEM7"/>
<accession>A0AAV8ZEM7</accession>
<dbReference type="PANTHER" id="PTHR23074">
    <property type="entry name" value="AAA DOMAIN-CONTAINING"/>
    <property type="match status" value="1"/>
</dbReference>
<name>A0AAV8ZEM7_9CUCU</name>
<dbReference type="PANTHER" id="PTHR23074:SF17">
    <property type="entry name" value="FIDGETIN-LIKE PROTEIN 1"/>
    <property type="match status" value="1"/>
</dbReference>
<proteinExistence type="inferred from homology"/>
<comment type="caution">
    <text evidence="2">The sequence shown here is derived from an EMBL/GenBank/DDBJ whole genome shotgun (WGS) entry which is preliminary data.</text>
</comment>
<dbReference type="GO" id="GO:0008568">
    <property type="term" value="F:microtubule severing ATPase activity"/>
    <property type="evidence" value="ECO:0007669"/>
    <property type="project" value="TreeGrafter"/>
</dbReference>
<dbReference type="Gene3D" id="3.40.50.300">
    <property type="entry name" value="P-loop containing nucleotide triphosphate hydrolases"/>
    <property type="match status" value="1"/>
</dbReference>
<reference evidence="2" key="1">
    <citation type="journal article" date="2023" name="Insect Mol. Biol.">
        <title>Genome sequencing provides insights into the evolution of gene families encoding plant cell wall-degrading enzymes in longhorned beetles.</title>
        <authorList>
            <person name="Shin N.R."/>
            <person name="Okamura Y."/>
            <person name="Kirsch R."/>
            <person name="Pauchet Y."/>
        </authorList>
    </citation>
    <scope>NUCLEOTIDE SEQUENCE</scope>
    <source>
        <strain evidence="2">AMC_N1</strain>
    </source>
</reference>
<dbReference type="EMBL" id="JAPWTK010000003">
    <property type="protein sequence ID" value="KAJ8962147.1"/>
    <property type="molecule type" value="Genomic_DNA"/>
</dbReference>
<organism evidence="2 3">
    <name type="scientific">Aromia moschata</name>
    <dbReference type="NCBI Taxonomy" id="1265417"/>
    <lineage>
        <taxon>Eukaryota</taxon>
        <taxon>Metazoa</taxon>
        <taxon>Ecdysozoa</taxon>
        <taxon>Arthropoda</taxon>
        <taxon>Hexapoda</taxon>
        <taxon>Insecta</taxon>
        <taxon>Pterygota</taxon>
        <taxon>Neoptera</taxon>
        <taxon>Endopterygota</taxon>
        <taxon>Coleoptera</taxon>
        <taxon>Polyphaga</taxon>
        <taxon>Cucujiformia</taxon>
        <taxon>Chrysomeloidea</taxon>
        <taxon>Cerambycidae</taxon>
        <taxon>Cerambycinae</taxon>
        <taxon>Callichromatini</taxon>
        <taxon>Aromia</taxon>
    </lineage>
</organism>
<protein>
    <submittedName>
        <fullName evidence="2">Uncharacterized protein</fullName>
    </submittedName>
</protein>
<gene>
    <name evidence="2" type="ORF">NQ318_018104</name>
</gene>
<evidence type="ECO:0000313" key="3">
    <source>
        <dbReference type="Proteomes" id="UP001162162"/>
    </source>
</evidence>